<dbReference type="InterPro" id="IPR013738">
    <property type="entry name" value="Beta_galactosidase_Trimer"/>
</dbReference>
<evidence type="ECO:0000313" key="3">
    <source>
        <dbReference type="Proteomes" id="UP000247150"/>
    </source>
</evidence>
<comment type="caution">
    <text evidence="2">The sequence shown here is derived from an EMBL/GenBank/DDBJ whole genome shotgun (WGS) entry which is preliminary data.</text>
</comment>
<dbReference type="SUPFAM" id="SSF52317">
    <property type="entry name" value="Class I glutamine amidotransferase-like"/>
    <property type="match status" value="1"/>
</dbReference>
<feature type="domain" description="Beta-galactosidase trimerisation" evidence="1">
    <location>
        <begin position="383"/>
        <end position="575"/>
    </location>
</feature>
<name>A0A2V2ZWB8_9BACI</name>
<dbReference type="GO" id="GO:0005975">
    <property type="term" value="P:carbohydrate metabolic process"/>
    <property type="evidence" value="ECO:0007669"/>
    <property type="project" value="InterPro"/>
</dbReference>
<sequence length="700" mass="80661">MQTITWKDRPLRIVDCIPPAPDIYEKIDLPKQFKIRQELGFNCEHIEVHDVAEGESGITYYPSDCAIQVRKNILQEISNSYETLGINPIVYFNVHWLAEPLAKRYPEWQQKNKENDVIPSAYGKGSYTCINSRFREYAFQTIRNLTQYAIQGIFLDGPFFRIEGCYCKECKELFFKEYGYPIPHWSKASNKEKQELFQFKRYSIARFMKEANATLKKVKPDSMIYMNSPQLVPTKYCSRDNRLTVKYQDMLLAEGGFLGEDLRKVPIWKPAATAQLLETQADGKPYCVAIAGRLAPWSRYLLSHAETWLTHAMAVSHGANTWYGIYNDNNQDRRMGTVKEINRFLRINEKYFTDTKSMATIALMWSYETANVYQSSAEETDFTTGQEELADEEKGDSRGSFIGWYDALSRGKIPFDVIDDTSIIDGSFQKYELIILPNVSVMNPEQAEQIERYVKEAGKIISSFDTSLYDEYGMRRAKPLLSNILGIERIEGINNSKYDHIEIDKESHLTEGIDQTVIPAASLGTKIIPAAKTNLCMHYRRKQKSRYCELPEITSYPYIVHHSYGSGKSIYFTANVGKFYESFALPEYRILMNNAVRELVNVPVLVKTTTPNEAIHLSLRKKGEKQILLHLVNYTGSMIRPISDVIPLTDVQIELKAELRVSDVKALRKNEQLKFHQEEGTIFIQLDFLLEYEVVVVNLQ</sequence>
<organism evidence="2 3">
    <name type="scientific">Cytobacillus oceanisediminis</name>
    <dbReference type="NCBI Taxonomy" id="665099"/>
    <lineage>
        <taxon>Bacteria</taxon>
        <taxon>Bacillati</taxon>
        <taxon>Bacillota</taxon>
        <taxon>Bacilli</taxon>
        <taxon>Bacillales</taxon>
        <taxon>Bacillaceae</taxon>
        <taxon>Cytobacillus</taxon>
    </lineage>
</organism>
<protein>
    <submittedName>
        <fullName evidence="2">Putative glycosyl hydrolase-like family 6 (GHL6) protein</fullName>
    </submittedName>
</protein>
<gene>
    <name evidence="2" type="ORF">DFO73_10652</name>
</gene>
<dbReference type="Gene3D" id="3.40.50.880">
    <property type="match status" value="1"/>
</dbReference>
<accession>A0A2V2ZWB8</accession>
<dbReference type="EMBL" id="QGTW01000006">
    <property type="protein sequence ID" value="PWW28237.1"/>
    <property type="molecule type" value="Genomic_DNA"/>
</dbReference>
<dbReference type="RefSeq" id="WP_110065108.1">
    <property type="nucleotide sequence ID" value="NZ_QGTW01000006.1"/>
</dbReference>
<evidence type="ECO:0000259" key="1">
    <source>
        <dbReference type="Pfam" id="PF08532"/>
    </source>
</evidence>
<dbReference type="AlphaFoldDB" id="A0A2V2ZWB8"/>
<evidence type="ECO:0000313" key="2">
    <source>
        <dbReference type="EMBL" id="PWW28237.1"/>
    </source>
</evidence>
<dbReference type="GO" id="GO:0004565">
    <property type="term" value="F:beta-galactosidase activity"/>
    <property type="evidence" value="ECO:0007669"/>
    <property type="project" value="InterPro"/>
</dbReference>
<proteinExistence type="predicted"/>
<dbReference type="OrthoDB" id="9780891at2"/>
<dbReference type="Proteomes" id="UP000247150">
    <property type="component" value="Unassembled WGS sequence"/>
</dbReference>
<dbReference type="Pfam" id="PF08532">
    <property type="entry name" value="Glyco_hydro_42M"/>
    <property type="match status" value="1"/>
</dbReference>
<dbReference type="Gene3D" id="3.20.20.80">
    <property type="entry name" value="Glycosidases"/>
    <property type="match status" value="1"/>
</dbReference>
<dbReference type="InterPro" id="IPR029062">
    <property type="entry name" value="Class_I_gatase-like"/>
</dbReference>
<reference evidence="2 3" key="1">
    <citation type="submission" date="2018-05" db="EMBL/GenBank/DDBJ databases">
        <title>Freshwater and sediment microbial communities from various areas in North America, analyzing microbe dynamics in response to fracking.</title>
        <authorList>
            <person name="Lamendella R."/>
        </authorList>
    </citation>
    <scope>NUCLEOTIDE SEQUENCE [LARGE SCALE GENOMIC DNA]</scope>
    <source>
        <strain evidence="2 3">15_TX</strain>
    </source>
</reference>
<keyword evidence="2" id="KW-0378">Hydrolase</keyword>
<dbReference type="CDD" id="cd03143">
    <property type="entry name" value="A4_beta-galactosidase_middle_domain"/>
    <property type="match status" value="1"/>
</dbReference>